<dbReference type="EMBL" id="LUUI01000022">
    <property type="protein sequence ID" value="OAI21088.1"/>
    <property type="molecule type" value="Genomic_DNA"/>
</dbReference>
<accession>A0A177NSN2</accession>
<evidence type="ECO:0000313" key="3">
    <source>
        <dbReference type="Proteomes" id="UP000078476"/>
    </source>
</evidence>
<sequence>MKTKYFFIALLLSLFSVGALAAGSPLNESFTNLIALTNNAIEVGAKGDAQAFVDSTTIALEALSEQNDQGSSIRLQRANSKIKSALKAGKAGNVPEGVSLLEKAVVEMQKK</sequence>
<protein>
    <submittedName>
        <fullName evidence="2">Uncharacterized protein</fullName>
    </submittedName>
</protein>
<keyword evidence="1" id="KW-0732">Signal</keyword>
<keyword evidence="3" id="KW-1185">Reference proteome</keyword>
<dbReference type="AlphaFoldDB" id="A0A177NSN2"/>
<evidence type="ECO:0000256" key="1">
    <source>
        <dbReference type="SAM" id="SignalP"/>
    </source>
</evidence>
<proteinExistence type="predicted"/>
<name>A0A177NSN2_9GAMM</name>
<dbReference type="Gene3D" id="1.20.120.660">
    <property type="entry name" value="IL-4 antagonist (De novo design) like domain"/>
    <property type="match status" value="1"/>
</dbReference>
<evidence type="ECO:0000313" key="2">
    <source>
        <dbReference type="EMBL" id="OAI21088.1"/>
    </source>
</evidence>
<feature type="signal peptide" evidence="1">
    <location>
        <begin position="1"/>
        <end position="21"/>
    </location>
</feature>
<comment type="caution">
    <text evidence="2">The sequence shown here is derived from an EMBL/GenBank/DDBJ whole genome shotgun (WGS) entry which is preliminary data.</text>
</comment>
<organism evidence="2 3">
    <name type="scientific">Methylomonas lenta</name>
    <dbReference type="NCBI Taxonomy" id="980561"/>
    <lineage>
        <taxon>Bacteria</taxon>
        <taxon>Pseudomonadati</taxon>
        <taxon>Pseudomonadota</taxon>
        <taxon>Gammaproteobacteria</taxon>
        <taxon>Methylococcales</taxon>
        <taxon>Methylococcaceae</taxon>
        <taxon>Methylomonas</taxon>
    </lineage>
</organism>
<gene>
    <name evidence="2" type="ORF">A1359_02755</name>
</gene>
<reference evidence="2 3" key="1">
    <citation type="submission" date="2016-03" db="EMBL/GenBank/DDBJ databases">
        <authorList>
            <person name="Ploux O."/>
        </authorList>
    </citation>
    <scope>NUCLEOTIDE SEQUENCE [LARGE SCALE GENOMIC DNA]</scope>
    <source>
        <strain evidence="2 3">R-45370</strain>
    </source>
</reference>
<dbReference type="RefSeq" id="WP_066977044.1">
    <property type="nucleotide sequence ID" value="NZ_LUUI01000022.1"/>
</dbReference>
<feature type="chain" id="PRO_5008069488" evidence="1">
    <location>
        <begin position="22"/>
        <end position="111"/>
    </location>
</feature>
<dbReference type="Proteomes" id="UP000078476">
    <property type="component" value="Unassembled WGS sequence"/>
</dbReference>
<dbReference type="OrthoDB" id="5570288at2"/>